<reference evidence="1 2" key="1">
    <citation type="journal article" date="2015" name="Genome Biol. Evol.">
        <title>Comparative Genomics of a Bacterivorous Green Alga Reveals Evolutionary Causalities and Consequences of Phago-Mixotrophic Mode of Nutrition.</title>
        <authorList>
            <person name="Burns J.A."/>
            <person name="Paasch A."/>
            <person name="Narechania A."/>
            <person name="Kim E."/>
        </authorList>
    </citation>
    <scope>NUCLEOTIDE SEQUENCE [LARGE SCALE GENOMIC DNA]</scope>
    <source>
        <strain evidence="1 2">PLY_AMNH</strain>
    </source>
</reference>
<accession>A0AAE0BAY7</accession>
<proteinExistence type="predicted"/>
<name>A0AAE0BAY7_9CHLO</name>
<organism evidence="1 2">
    <name type="scientific">Cymbomonas tetramitiformis</name>
    <dbReference type="NCBI Taxonomy" id="36881"/>
    <lineage>
        <taxon>Eukaryota</taxon>
        <taxon>Viridiplantae</taxon>
        <taxon>Chlorophyta</taxon>
        <taxon>Pyramimonadophyceae</taxon>
        <taxon>Pyramimonadales</taxon>
        <taxon>Pyramimonadaceae</taxon>
        <taxon>Cymbomonas</taxon>
    </lineage>
</organism>
<protein>
    <submittedName>
        <fullName evidence="1">Uncharacterized protein</fullName>
    </submittedName>
</protein>
<dbReference type="Proteomes" id="UP001190700">
    <property type="component" value="Unassembled WGS sequence"/>
</dbReference>
<dbReference type="AlphaFoldDB" id="A0AAE0BAY7"/>
<sequence length="119" mass="13604">MDIHACTSFSTRVEFTEKLDYAFAYGEELAKLLRSHGFKSNVGLSLDGSDSETGFAVLLANMSHVFGPISRDEVFKLLDLDFEYESYDRKCEIYIVDIYICTQAKKVVQWLARVSQSKR</sequence>
<comment type="caution">
    <text evidence="1">The sequence shown here is derived from an EMBL/GenBank/DDBJ whole genome shotgun (WGS) entry which is preliminary data.</text>
</comment>
<gene>
    <name evidence="1" type="ORF">CYMTET_56418</name>
</gene>
<evidence type="ECO:0000313" key="2">
    <source>
        <dbReference type="Proteomes" id="UP001190700"/>
    </source>
</evidence>
<evidence type="ECO:0000313" key="1">
    <source>
        <dbReference type="EMBL" id="KAK3233278.1"/>
    </source>
</evidence>
<dbReference type="EMBL" id="LGRX02035764">
    <property type="protein sequence ID" value="KAK3233278.1"/>
    <property type="molecule type" value="Genomic_DNA"/>
</dbReference>
<keyword evidence="2" id="KW-1185">Reference proteome</keyword>